<organism evidence="3 4">
    <name type="scientific">Toxocara canis</name>
    <name type="common">Canine roundworm</name>
    <dbReference type="NCBI Taxonomy" id="6265"/>
    <lineage>
        <taxon>Eukaryota</taxon>
        <taxon>Metazoa</taxon>
        <taxon>Ecdysozoa</taxon>
        <taxon>Nematoda</taxon>
        <taxon>Chromadorea</taxon>
        <taxon>Rhabditida</taxon>
        <taxon>Spirurina</taxon>
        <taxon>Ascaridomorpha</taxon>
        <taxon>Ascaridoidea</taxon>
        <taxon>Toxocaridae</taxon>
        <taxon>Toxocara</taxon>
    </lineage>
</organism>
<feature type="region of interest" description="Disordered" evidence="1">
    <location>
        <begin position="77"/>
        <end position="211"/>
    </location>
</feature>
<feature type="compositionally biased region" description="Basic and acidic residues" evidence="1">
    <location>
        <begin position="179"/>
        <end position="203"/>
    </location>
</feature>
<feature type="region of interest" description="Disordered" evidence="1">
    <location>
        <begin position="373"/>
        <end position="404"/>
    </location>
</feature>
<gene>
    <name evidence="2" type="ORF">TCNE_LOCUS8467</name>
</gene>
<name>A0A183UIZ7_TOXCA</name>
<feature type="compositionally biased region" description="Acidic residues" evidence="1">
    <location>
        <begin position="252"/>
        <end position="269"/>
    </location>
</feature>
<feature type="region of interest" description="Disordered" evidence="1">
    <location>
        <begin position="225"/>
        <end position="300"/>
    </location>
</feature>
<feature type="compositionally biased region" description="Basic and acidic residues" evidence="1">
    <location>
        <begin position="122"/>
        <end position="132"/>
    </location>
</feature>
<accession>A0A183UIZ7</accession>
<protein>
    <submittedName>
        <fullName evidence="4">ANK_REP_REGION domain-containing protein</fullName>
    </submittedName>
</protein>
<feature type="compositionally biased region" description="Basic and acidic residues" evidence="1">
    <location>
        <begin position="156"/>
        <end position="171"/>
    </location>
</feature>
<sequence>MADHSKEYDSDDERSVCVSHRSKAEYRVNDSDSPSLEQGDAYCGDYASKDSEKRMSKGGKAVAALRNAQHDRLIDEYKTQFSKPENTDDEISVQSSQKSAQSDDEGDVKGARTVARYGHSSKQRDSEYHHQDTLQILRYSKQINDASESDEDSSEHDEKSSKREEHSKDQLQSKNQSESTHEVKTHSHKTVEKQILPPREKIYLMEQEPPTNQVDVERAIEPKMKPVSFDGTPIGLRHPPPIHIDFGKGSPVEEDELSELYSSDNEEEQQEHVITSTEVTKEKHEAGAQATHTQEFESKKSIHDIANMFGGSVAQKRAQERMEHDDEINLSEEPSKVKHNVPPIAQKYVDALNAPTVIKNRTSAFDELAFHDEEQQPEASEHEQQEERVQDELHSESEGIEKLPMSEEERFMSVRVVRNVREYVREHGGTDDMIIKIPAYAREILDYHTVYLDEGSCCAGGDFRVARTVLASDLVVETKNASRTKPSLETVWLRDVTMGGRG</sequence>
<dbReference type="EMBL" id="UYWY01019917">
    <property type="protein sequence ID" value="VDM39788.1"/>
    <property type="molecule type" value="Genomic_DNA"/>
</dbReference>
<reference evidence="2 3" key="2">
    <citation type="submission" date="2018-11" db="EMBL/GenBank/DDBJ databases">
        <authorList>
            <consortium name="Pathogen Informatics"/>
        </authorList>
    </citation>
    <scope>NUCLEOTIDE SEQUENCE [LARGE SCALE GENOMIC DNA]</scope>
</reference>
<dbReference type="AlphaFoldDB" id="A0A183UIZ7"/>
<reference evidence="4" key="1">
    <citation type="submission" date="2016-06" db="UniProtKB">
        <authorList>
            <consortium name="WormBaseParasite"/>
        </authorList>
    </citation>
    <scope>IDENTIFICATION</scope>
</reference>
<evidence type="ECO:0000256" key="1">
    <source>
        <dbReference type="SAM" id="MobiDB-lite"/>
    </source>
</evidence>
<evidence type="ECO:0000313" key="3">
    <source>
        <dbReference type="Proteomes" id="UP000050794"/>
    </source>
</evidence>
<feature type="region of interest" description="Disordered" evidence="1">
    <location>
        <begin position="25"/>
        <end position="61"/>
    </location>
</feature>
<keyword evidence="3" id="KW-1185">Reference proteome</keyword>
<evidence type="ECO:0000313" key="4">
    <source>
        <dbReference type="WBParaSite" id="TCNE_0000846701-mRNA-1"/>
    </source>
</evidence>
<proteinExistence type="predicted"/>
<evidence type="ECO:0000313" key="2">
    <source>
        <dbReference type="EMBL" id="VDM39788.1"/>
    </source>
</evidence>
<dbReference type="Proteomes" id="UP000050794">
    <property type="component" value="Unassembled WGS sequence"/>
</dbReference>
<dbReference type="WBParaSite" id="TCNE_0000846701-mRNA-1">
    <property type="protein sequence ID" value="TCNE_0000846701-mRNA-1"/>
    <property type="gene ID" value="TCNE_0000846701"/>
</dbReference>